<evidence type="ECO:0000256" key="3">
    <source>
        <dbReference type="ARBA" id="ARBA00022840"/>
    </source>
</evidence>
<dbReference type="SUPFAM" id="SSF56059">
    <property type="entry name" value="Glutathione synthetase ATP-binding domain-like"/>
    <property type="match status" value="1"/>
</dbReference>
<dbReference type="PANTHER" id="PTHR21621:SF0">
    <property type="entry name" value="BETA-CITRYLGLUTAMATE SYNTHASE B-RELATED"/>
    <property type="match status" value="1"/>
</dbReference>
<dbReference type="GO" id="GO:0016879">
    <property type="term" value="F:ligase activity, forming carbon-nitrogen bonds"/>
    <property type="evidence" value="ECO:0007669"/>
    <property type="project" value="TreeGrafter"/>
</dbReference>
<feature type="domain" description="ATP-grasp" evidence="5">
    <location>
        <begin position="170"/>
        <end position="434"/>
    </location>
</feature>
<organism evidence="6 7">
    <name type="scientific">candidate division WS6 bacterium GW2011_GWC1_36_11</name>
    <dbReference type="NCBI Taxonomy" id="1619090"/>
    <lineage>
        <taxon>Bacteria</taxon>
        <taxon>Candidatus Dojkabacteria</taxon>
    </lineage>
</organism>
<evidence type="ECO:0000313" key="6">
    <source>
        <dbReference type="EMBL" id="KKP90686.1"/>
    </source>
</evidence>
<dbReference type="GO" id="GO:0005524">
    <property type="term" value="F:ATP binding"/>
    <property type="evidence" value="ECO:0007669"/>
    <property type="project" value="UniProtKB-UniRule"/>
</dbReference>
<sequence>MSNVQVLQGLNLESDISVIKLNVHKSDALVKYLEMLKGFHPLFIREYKFENDVLRIHSQMTSLWRELGGIIVALDHGNMSYEEAKKYTLENVVKQRLLSMVTIPILHIANKLGLETTPTLVQDQRVTYSKGYNRHYTIGVGKHSEILYSVSSSKDSKIAQTIQKDKWASNLMIERMGLPIPKWQVVDNITQLEEIWSQYQKPVVIKPVGLVGGHGVVTSIKTLEEAKEAFKFAQKACSKHIGKDWQNKIMMQEQIKGEDYRLLVIDGHLEITTKRIPAFVVGNGKNTIKELIEVTNTDPRRDVTNPTHTLKPIIIDEPLLSYLKDQKLTLESVPKKEQNIYVRKVASMSQGGITEDFTEKVGPEIKAIVESIASSIHAFTLGVDILCQDISKPLTQENGGIIEINIMPEAYLNVYPVIGEAREEVYEKYVKALVKGNNTKQIVIVGNSTEDLPTLLRKRSLFGSYLKQDAVIGEYKDEEIIINGLDINKGLEKWKAIEGLKANASLDAMIIHHRNVEDVKETGLGFNRIDLLMVEKKYFEDREFVKAIRKYQFKGLISKIKKF</sequence>
<dbReference type="PANTHER" id="PTHR21621">
    <property type="entry name" value="RIBOSOMAL PROTEIN S6 MODIFICATION PROTEIN"/>
    <property type="match status" value="1"/>
</dbReference>
<evidence type="ECO:0000313" key="7">
    <source>
        <dbReference type="Proteomes" id="UP000034140"/>
    </source>
</evidence>
<dbReference type="InterPro" id="IPR013815">
    <property type="entry name" value="ATP_grasp_subdomain_1"/>
</dbReference>
<dbReference type="Pfam" id="PF01071">
    <property type="entry name" value="GARS_A"/>
    <property type="match status" value="1"/>
</dbReference>
<evidence type="ECO:0000259" key="5">
    <source>
        <dbReference type="PROSITE" id="PS50975"/>
    </source>
</evidence>
<comment type="caution">
    <text evidence="6">The sequence shown here is derived from an EMBL/GenBank/DDBJ whole genome shotgun (WGS) entry which is preliminary data.</text>
</comment>
<dbReference type="GO" id="GO:0005737">
    <property type="term" value="C:cytoplasm"/>
    <property type="evidence" value="ECO:0007669"/>
    <property type="project" value="TreeGrafter"/>
</dbReference>
<gene>
    <name evidence="6" type="ORF">UR96_C0040G0004</name>
</gene>
<dbReference type="Gene3D" id="3.30.1490.20">
    <property type="entry name" value="ATP-grasp fold, A domain"/>
    <property type="match status" value="1"/>
</dbReference>
<keyword evidence="3 4" id="KW-0067">ATP-binding</keyword>
<evidence type="ECO:0000256" key="4">
    <source>
        <dbReference type="PROSITE-ProRule" id="PRU00409"/>
    </source>
</evidence>
<dbReference type="AlphaFoldDB" id="A0A0G0DNZ1"/>
<proteinExistence type="predicted"/>
<dbReference type="InterPro" id="IPR020561">
    <property type="entry name" value="PRibGlycinamid_synth_ATP-grasp"/>
</dbReference>
<evidence type="ECO:0000256" key="1">
    <source>
        <dbReference type="ARBA" id="ARBA00022598"/>
    </source>
</evidence>
<dbReference type="PROSITE" id="PS50975">
    <property type="entry name" value="ATP_GRASP"/>
    <property type="match status" value="1"/>
</dbReference>
<name>A0A0G0DNZ1_9BACT</name>
<reference evidence="6 7" key="1">
    <citation type="journal article" date="2015" name="Nature">
        <title>rRNA introns, odd ribosomes, and small enigmatic genomes across a large radiation of phyla.</title>
        <authorList>
            <person name="Brown C.T."/>
            <person name="Hug L.A."/>
            <person name="Thomas B.C."/>
            <person name="Sharon I."/>
            <person name="Castelle C.J."/>
            <person name="Singh A."/>
            <person name="Wilkins M.J."/>
            <person name="Williams K.H."/>
            <person name="Banfield J.F."/>
        </authorList>
    </citation>
    <scope>NUCLEOTIDE SEQUENCE [LARGE SCALE GENOMIC DNA]</scope>
</reference>
<keyword evidence="2 4" id="KW-0547">Nucleotide-binding</keyword>
<protein>
    <submittedName>
        <fullName evidence="6">Cyanophycin synthetase</fullName>
    </submittedName>
</protein>
<keyword evidence="1" id="KW-0436">Ligase</keyword>
<dbReference type="GO" id="GO:0046872">
    <property type="term" value="F:metal ion binding"/>
    <property type="evidence" value="ECO:0007669"/>
    <property type="project" value="InterPro"/>
</dbReference>
<dbReference type="Proteomes" id="UP000034140">
    <property type="component" value="Unassembled WGS sequence"/>
</dbReference>
<accession>A0A0G0DNZ1</accession>
<evidence type="ECO:0000256" key="2">
    <source>
        <dbReference type="ARBA" id="ARBA00022741"/>
    </source>
</evidence>
<dbReference type="InterPro" id="IPR011761">
    <property type="entry name" value="ATP-grasp"/>
</dbReference>
<dbReference type="Gene3D" id="3.30.470.20">
    <property type="entry name" value="ATP-grasp fold, B domain"/>
    <property type="match status" value="1"/>
</dbReference>
<dbReference type="EMBL" id="LBRE01000040">
    <property type="protein sequence ID" value="KKP90686.1"/>
    <property type="molecule type" value="Genomic_DNA"/>
</dbReference>